<feature type="transmembrane region" description="Helical" evidence="1">
    <location>
        <begin position="7"/>
        <end position="28"/>
    </location>
</feature>
<accession>A0A6P8WZT5</accession>
<feature type="transmembrane region" description="Helical" evidence="1">
    <location>
        <begin position="99"/>
        <end position="117"/>
    </location>
</feature>
<protein>
    <submittedName>
        <fullName evidence="3">Uncharacterized protein LOC117568447 isoform X1</fullName>
    </submittedName>
</protein>
<dbReference type="OrthoDB" id="7866960at2759"/>
<organism evidence="2 3">
    <name type="scientific">Drosophila albomicans</name>
    <name type="common">Fruit fly</name>
    <dbReference type="NCBI Taxonomy" id="7291"/>
    <lineage>
        <taxon>Eukaryota</taxon>
        <taxon>Metazoa</taxon>
        <taxon>Ecdysozoa</taxon>
        <taxon>Arthropoda</taxon>
        <taxon>Hexapoda</taxon>
        <taxon>Insecta</taxon>
        <taxon>Pterygota</taxon>
        <taxon>Neoptera</taxon>
        <taxon>Endopterygota</taxon>
        <taxon>Diptera</taxon>
        <taxon>Brachycera</taxon>
        <taxon>Muscomorpha</taxon>
        <taxon>Ephydroidea</taxon>
        <taxon>Drosophilidae</taxon>
        <taxon>Drosophila</taxon>
    </lineage>
</organism>
<dbReference type="Proteomes" id="UP000515160">
    <property type="component" value="Chromosome 3"/>
</dbReference>
<feature type="transmembrane region" description="Helical" evidence="1">
    <location>
        <begin position="34"/>
        <end position="54"/>
    </location>
</feature>
<keyword evidence="2" id="KW-1185">Reference proteome</keyword>
<reference evidence="3" key="1">
    <citation type="submission" date="2025-08" db="UniProtKB">
        <authorList>
            <consortium name="RefSeq"/>
        </authorList>
    </citation>
    <scope>IDENTIFICATION</scope>
    <source>
        <strain evidence="3">15112-1751.03</strain>
        <tissue evidence="3">Whole Adult</tissue>
    </source>
</reference>
<dbReference type="RefSeq" id="XP_034105008.1">
    <property type="nucleotide sequence ID" value="XM_034249117.2"/>
</dbReference>
<dbReference type="AlphaFoldDB" id="A0A6P8WZT5"/>
<sequence length="156" mass="17840">MSLSKKTINIIIGLIVMGLSLSTCLLSYRNQREYLDVLRPLQIFATAIMIYGILKAHPAHMPKMLLFWLAASSIFCTILIYVCLDYITNYNYRYYRTEWYIGTVAPLLAAAGVAYMMNKIYEEYVELTLGADEPVKDNQPPKYDQTLNNFVISSNA</sequence>
<feature type="transmembrane region" description="Helical" evidence="1">
    <location>
        <begin position="66"/>
        <end position="87"/>
    </location>
</feature>
<gene>
    <name evidence="3" type="primary">LOC117568447</name>
</gene>
<evidence type="ECO:0000313" key="3">
    <source>
        <dbReference type="RefSeq" id="XP_034105008.1"/>
    </source>
</evidence>
<name>A0A6P8WZT5_DROAB</name>
<keyword evidence="1" id="KW-0812">Transmembrane</keyword>
<proteinExistence type="predicted"/>
<keyword evidence="1" id="KW-1133">Transmembrane helix</keyword>
<evidence type="ECO:0000313" key="2">
    <source>
        <dbReference type="Proteomes" id="UP000515160"/>
    </source>
</evidence>
<evidence type="ECO:0000256" key="1">
    <source>
        <dbReference type="SAM" id="Phobius"/>
    </source>
</evidence>
<keyword evidence="1" id="KW-0472">Membrane</keyword>
<dbReference type="GeneID" id="117568447"/>